<evidence type="ECO:0000256" key="2">
    <source>
        <dbReference type="ARBA" id="ARBA00023002"/>
    </source>
</evidence>
<dbReference type="PANTHER" id="PTHR42760:SF133">
    <property type="entry name" value="3-OXOACYL-[ACYL-CARRIER-PROTEIN] REDUCTASE"/>
    <property type="match status" value="1"/>
</dbReference>
<gene>
    <name evidence="4" type="ORF">F7R91_21240</name>
</gene>
<dbReference type="PANTHER" id="PTHR42760">
    <property type="entry name" value="SHORT-CHAIN DEHYDROGENASES/REDUCTASES FAMILY MEMBER"/>
    <property type="match status" value="1"/>
</dbReference>
<feature type="domain" description="Ketoreductase" evidence="3">
    <location>
        <begin position="10"/>
        <end position="179"/>
    </location>
</feature>
<name>A0A6H9UZN3_9ACTN</name>
<dbReference type="SMART" id="SM00822">
    <property type="entry name" value="PKS_KR"/>
    <property type="match status" value="1"/>
</dbReference>
<reference evidence="4 5" key="1">
    <citation type="submission" date="2019-09" db="EMBL/GenBank/DDBJ databases">
        <title>Screening of Novel Bioactive Compounds from Soil-Associated.</title>
        <authorList>
            <person name="Zhao S."/>
        </authorList>
    </citation>
    <scope>NUCLEOTIDE SEQUENCE [LARGE SCALE GENOMIC DNA]</scope>
    <source>
        <strain evidence="4 5">HIT-DPA4</strain>
    </source>
</reference>
<evidence type="ECO:0000313" key="5">
    <source>
        <dbReference type="Proteomes" id="UP000442707"/>
    </source>
</evidence>
<dbReference type="Pfam" id="PF13561">
    <property type="entry name" value="adh_short_C2"/>
    <property type="match status" value="1"/>
</dbReference>
<keyword evidence="5" id="KW-1185">Reference proteome</keyword>
<dbReference type="EMBL" id="VZRB01000014">
    <property type="protein sequence ID" value="KAB1144760.1"/>
    <property type="molecule type" value="Genomic_DNA"/>
</dbReference>
<keyword evidence="2" id="KW-0560">Oxidoreductase</keyword>
<dbReference type="InterPro" id="IPR002347">
    <property type="entry name" value="SDR_fam"/>
</dbReference>
<dbReference type="Gene3D" id="3.40.50.720">
    <property type="entry name" value="NAD(P)-binding Rossmann-like Domain"/>
    <property type="match status" value="1"/>
</dbReference>
<dbReference type="PROSITE" id="PS00061">
    <property type="entry name" value="ADH_SHORT"/>
    <property type="match status" value="1"/>
</dbReference>
<dbReference type="SUPFAM" id="SSF51735">
    <property type="entry name" value="NAD(P)-binding Rossmann-fold domains"/>
    <property type="match status" value="1"/>
</dbReference>
<proteinExistence type="inferred from homology"/>
<evidence type="ECO:0000259" key="3">
    <source>
        <dbReference type="SMART" id="SM00822"/>
    </source>
</evidence>
<dbReference type="PRINTS" id="PR00081">
    <property type="entry name" value="GDHRDH"/>
</dbReference>
<dbReference type="GO" id="GO:0016616">
    <property type="term" value="F:oxidoreductase activity, acting on the CH-OH group of donors, NAD or NADP as acceptor"/>
    <property type="evidence" value="ECO:0007669"/>
    <property type="project" value="UniProtKB-ARBA"/>
</dbReference>
<accession>A0A6H9UZN3</accession>
<evidence type="ECO:0000313" key="4">
    <source>
        <dbReference type="EMBL" id="KAB1144760.1"/>
    </source>
</evidence>
<dbReference type="AlphaFoldDB" id="A0A6H9UZN3"/>
<sequence>MSTTRGTPSPVAVVTGGAGGIGRAVTAALADAGHRVVSVDRTAGADPAAHAELVADLGDPEAVTALFRRIEQEHGLPESLVNNAGIYEARDFLDYTPEDYRRVLDVNVGAAFFATQALARALIAADRPGSVVNIASISGQSGSPDTAYGASKGAVIALTHSLGRSLAPHGIRVNAVSPGLIDTPMAARIPAQRAAEYRARIPLGRFGAAAEVASAVRYLTGADAHYVTASVLDVNGGLH</sequence>
<organism evidence="4 5">
    <name type="scientific">Streptomyces luteolifulvus</name>
    <dbReference type="NCBI Taxonomy" id="2615112"/>
    <lineage>
        <taxon>Bacteria</taxon>
        <taxon>Bacillati</taxon>
        <taxon>Actinomycetota</taxon>
        <taxon>Actinomycetes</taxon>
        <taxon>Kitasatosporales</taxon>
        <taxon>Streptomycetaceae</taxon>
        <taxon>Streptomyces</taxon>
    </lineage>
</organism>
<protein>
    <submittedName>
        <fullName evidence="4">SDR family oxidoreductase</fullName>
    </submittedName>
</protein>
<dbReference type="RefSeq" id="WP_150950666.1">
    <property type="nucleotide sequence ID" value="NZ_VZRB01000014.1"/>
</dbReference>
<dbReference type="Proteomes" id="UP000442707">
    <property type="component" value="Unassembled WGS sequence"/>
</dbReference>
<dbReference type="FunFam" id="3.40.50.720:FF:000084">
    <property type="entry name" value="Short-chain dehydrogenase reductase"/>
    <property type="match status" value="1"/>
</dbReference>
<dbReference type="PRINTS" id="PR00080">
    <property type="entry name" value="SDRFAMILY"/>
</dbReference>
<dbReference type="InterPro" id="IPR020904">
    <property type="entry name" value="Sc_DH/Rdtase_CS"/>
</dbReference>
<dbReference type="InterPro" id="IPR057326">
    <property type="entry name" value="KR_dom"/>
</dbReference>
<comment type="caution">
    <text evidence="4">The sequence shown here is derived from an EMBL/GenBank/DDBJ whole genome shotgun (WGS) entry which is preliminary data.</text>
</comment>
<comment type="similarity">
    <text evidence="1">Belongs to the short-chain dehydrogenases/reductases (SDR) family.</text>
</comment>
<dbReference type="InterPro" id="IPR036291">
    <property type="entry name" value="NAD(P)-bd_dom_sf"/>
</dbReference>
<evidence type="ECO:0000256" key="1">
    <source>
        <dbReference type="ARBA" id="ARBA00006484"/>
    </source>
</evidence>